<organism evidence="2 3">
    <name type="scientific">Micromonospora azadirachtae</name>
    <dbReference type="NCBI Taxonomy" id="1970735"/>
    <lineage>
        <taxon>Bacteria</taxon>
        <taxon>Bacillati</taxon>
        <taxon>Actinomycetota</taxon>
        <taxon>Actinomycetes</taxon>
        <taxon>Micromonosporales</taxon>
        <taxon>Micromonosporaceae</taxon>
        <taxon>Micromonospora</taxon>
    </lineage>
</organism>
<comment type="caution">
    <text evidence="2">The sequence shown here is derived from an EMBL/GenBank/DDBJ whole genome shotgun (WGS) entry which is preliminary data.</text>
</comment>
<gene>
    <name evidence="2" type="ORF">ACFQZ8_21350</name>
</gene>
<dbReference type="Proteomes" id="UP001597053">
    <property type="component" value="Unassembled WGS sequence"/>
</dbReference>
<accession>A0ABW3A7F5</accession>
<proteinExistence type="predicted"/>
<evidence type="ECO:0000256" key="1">
    <source>
        <dbReference type="SAM" id="MobiDB-lite"/>
    </source>
</evidence>
<evidence type="ECO:0000313" key="2">
    <source>
        <dbReference type="EMBL" id="MFD0786454.1"/>
    </source>
</evidence>
<feature type="non-terminal residue" evidence="2">
    <location>
        <position position="1"/>
    </location>
</feature>
<feature type="compositionally biased region" description="Low complexity" evidence="1">
    <location>
        <begin position="1"/>
        <end position="22"/>
    </location>
</feature>
<reference evidence="3" key="1">
    <citation type="journal article" date="2019" name="Int. J. Syst. Evol. Microbiol.">
        <title>The Global Catalogue of Microorganisms (GCM) 10K type strain sequencing project: providing services to taxonomists for standard genome sequencing and annotation.</title>
        <authorList>
            <consortium name="The Broad Institute Genomics Platform"/>
            <consortium name="The Broad Institute Genome Sequencing Center for Infectious Disease"/>
            <person name="Wu L."/>
            <person name="Ma J."/>
        </authorList>
    </citation>
    <scope>NUCLEOTIDE SEQUENCE [LARGE SCALE GENOMIC DNA]</scope>
    <source>
        <strain evidence="3">JCM 32148</strain>
    </source>
</reference>
<protein>
    <submittedName>
        <fullName evidence="2">Sec-independent protein translocase TatA</fullName>
    </submittedName>
</protein>
<keyword evidence="3" id="KW-1185">Reference proteome</keyword>
<dbReference type="EMBL" id="JBHTHM010001362">
    <property type="protein sequence ID" value="MFD0786454.1"/>
    <property type="molecule type" value="Genomic_DNA"/>
</dbReference>
<feature type="region of interest" description="Disordered" evidence="1">
    <location>
        <begin position="1"/>
        <end position="28"/>
    </location>
</feature>
<name>A0ABW3A7F5_9ACTN</name>
<sequence length="28" mass="3085">GPQQPQTAPYQAAPQQPVVDPVQRVRDN</sequence>
<evidence type="ECO:0000313" key="3">
    <source>
        <dbReference type="Proteomes" id="UP001597053"/>
    </source>
</evidence>